<comment type="caution">
    <text evidence="1">The sequence shown here is derived from an EMBL/GenBank/DDBJ whole genome shotgun (WGS) entry which is preliminary data.</text>
</comment>
<proteinExistence type="predicted"/>
<sequence>MAEFRCKLLDRNTIPFGMTLHAQPGWNRIDETTALKVEGYGGEFALLEDKEIIQDQLWTAVNLYYGLAASKGGAGLFAIGAKILISHLS</sequence>
<dbReference type="EMBL" id="WNKS01000008">
    <property type="protein sequence ID" value="MTV31559.1"/>
    <property type="molecule type" value="Genomic_DNA"/>
</dbReference>
<organism evidence="1 2">
    <name type="scientific">Rhodoblastus acidophilus</name>
    <name type="common">Rhodopseudomonas acidophila</name>
    <dbReference type="NCBI Taxonomy" id="1074"/>
    <lineage>
        <taxon>Bacteria</taxon>
        <taxon>Pseudomonadati</taxon>
        <taxon>Pseudomonadota</taxon>
        <taxon>Alphaproteobacteria</taxon>
        <taxon>Hyphomicrobiales</taxon>
        <taxon>Rhodoblastaceae</taxon>
        <taxon>Rhodoblastus</taxon>
    </lineage>
</organism>
<protein>
    <submittedName>
        <fullName evidence="1">Uncharacterized protein</fullName>
    </submittedName>
</protein>
<dbReference type="AlphaFoldDB" id="A0A6N8DM59"/>
<dbReference type="OrthoDB" id="8004182at2"/>
<reference evidence="1 2" key="1">
    <citation type="submission" date="2019-11" db="EMBL/GenBank/DDBJ databases">
        <title>Whole-genome sequence of a Rhodoblastus acidophilus DSM 142.</title>
        <authorList>
            <person name="Kyndt J.A."/>
            <person name="Meyer T.E."/>
        </authorList>
    </citation>
    <scope>NUCLEOTIDE SEQUENCE [LARGE SCALE GENOMIC DNA]</scope>
    <source>
        <strain evidence="1 2">DSM 142</strain>
    </source>
</reference>
<evidence type="ECO:0000313" key="1">
    <source>
        <dbReference type="EMBL" id="MTV31559.1"/>
    </source>
</evidence>
<accession>A0A6N8DM59</accession>
<evidence type="ECO:0000313" key="2">
    <source>
        <dbReference type="Proteomes" id="UP000439113"/>
    </source>
</evidence>
<dbReference type="RefSeq" id="WP_155446238.1">
    <property type="nucleotide sequence ID" value="NZ_JAOQNR010000009.1"/>
</dbReference>
<gene>
    <name evidence="1" type="ORF">GJ654_11190</name>
</gene>
<dbReference type="Proteomes" id="UP000439113">
    <property type="component" value="Unassembled WGS sequence"/>
</dbReference>
<name>A0A6N8DM59_RHOAC</name>